<evidence type="ECO:0000313" key="2">
    <source>
        <dbReference type="Proteomes" id="UP000092544"/>
    </source>
</evidence>
<gene>
    <name evidence="1" type="ORF">MSP8886_00386</name>
</gene>
<evidence type="ECO:0000313" key="1">
    <source>
        <dbReference type="EMBL" id="SBS25779.1"/>
    </source>
</evidence>
<dbReference type="EMBL" id="FLOB01000001">
    <property type="protein sequence ID" value="SBS25779.1"/>
    <property type="molecule type" value="Genomic_DNA"/>
</dbReference>
<protein>
    <submittedName>
        <fullName evidence="1">Uncharacterized protein</fullName>
    </submittedName>
</protein>
<sequence length="303" mass="35750">MMLIGDNAGSLEAASDRECEFYIQYLLSHAKSVSLRNLRASSKEERMERINEEIQLLIRKNRAPKDVIYQMQAAFEATQVSSGDFKWVDKRNDRMMIWMWHFLKRQTESAPSTLVFLNEEEEAHFTLLSPYPFKTERNTHSERFADIMAAFHYSEAEPEQQQALISLLKEEWQTVLLDKSVVDWLEEDNLTQWKWAWKYLENVTQRPLKKAWEPIDDQQLYRAIIATFDLADNPDRKALLVDKMKKAWSQKKFREKTNGKKPYSISMTLSTKQQLDVIAKEKGLKINDTIEELIKKEYAKRSV</sequence>
<dbReference type="AlphaFoldDB" id="A0A1A8T1G2"/>
<dbReference type="Proteomes" id="UP000092544">
    <property type="component" value="Unassembled WGS sequence"/>
</dbReference>
<proteinExistence type="predicted"/>
<dbReference type="RefSeq" id="WP_245659002.1">
    <property type="nucleotide sequence ID" value="NZ_FLOB01000001.1"/>
</dbReference>
<name>A0A1A8T1G2_9GAMM</name>
<accession>A0A1A8T1G2</accession>
<reference evidence="1 2" key="1">
    <citation type="submission" date="2016-06" db="EMBL/GenBank/DDBJ databases">
        <authorList>
            <person name="Kjaerup R.B."/>
            <person name="Dalgaard T.S."/>
            <person name="Juul-Madsen H.R."/>
        </authorList>
    </citation>
    <scope>NUCLEOTIDE SEQUENCE [LARGE SCALE GENOMIC DNA]</scope>
    <source>
        <strain evidence="1 2">CECT 8886</strain>
    </source>
</reference>
<organism evidence="1 2">
    <name type="scientific">Marinomonas spartinae</name>
    <dbReference type="NCBI Taxonomy" id="1792290"/>
    <lineage>
        <taxon>Bacteria</taxon>
        <taxon>Pseudomonadati</taxon>
        <taxon>Pseudomonadota</taxon>
        <taxon>Gammaproteobacteria</taxon>
        <taxon>Oceanospirillales</taxon>
        <taxon>Oceanospirillaceae</taxon>
        <taxon>Marinomonas</taxon>
    </lineage>
</organism>
<keyword evidence="2" id="KW-1185">Reference proteome</keyword>